<protein>
    <submittedName>
        <fullName evidence="1">Uncharacterized protein</fullName>
    </submittedName>
</protein>
<comment type="caution">
    <text evidence="1">The sequence shown here is derived from an EMBL/GenBank/DDBJ whole genome shotgun (WGS) entry which is preliminary data.</text>
</comment>
<evidence type="ECO:0000313" key="1">
    <source>
        <dbReference type="EMBL" id="KAL2872650.1"/>
    </source>
</evidence>
<evidence type="ECO:0000313" key="2">
    <source>
        <dbReference type="Proteomes" id="UP001610432"/>
    </source>
</evidence>
<keyword evidence="2" id="KW-1185">Reference proteome</keyword>
<gene>
    <name evidence="1" type="ORF">BJX67DRAFT_340020</name>
</gene>
<dbReference type="EMBL" id="JBFXLQ010000001">
    <property type="protein sequence ID" value="KAL2872650.1"/>
    <property type="molecule type" value="Genomic_DNA"/>
</dbReference>
<dbReference type="Proteomes" id="UP001610432">
    <property type="component" value="Unassembled WGS sequence"/>
</dbReference>
<dbReference type="RefSeq" id="XP_070891628.1">
    <property type="nucleotide sequence ID" value="XM_071027740.1"/>
</dbReference>
<sequence>MNQARGSKSVDISLRQHNGQDWQRSENITARLRKHLADSDLVLIPFGRLSRIRRLSVTPTSLGPQKYDNFDALIADIDFYFDCELDTIRGQVAAMLRLERYATWFSNLWGKLPYETQMLTTIRQHLDTVVAYDPKLRKLRLRYNCFDTLQLAAMGKESTSPLEEDFGWQKWLDAYPKGIPRLSGECLRGQRKKTF</sequence>
<reference evidence="1 2" key="1">
    <citation type="submission" date="2024-07" db="EMBL/GenBank/DDBJ databases">
        <title>Section-level genome sequencing and comparative genomics of Aspergillus sections Usti and Cavernicolus.</title>
        <authorList>
            <consortium name="Lawrence Berkeley National Laboratory"/>
            <person name="Nybo J.L."/>
            <person name="Vesth T.C."/>
            <person name="Theobald S."/>
            <person name="Frisvad J.C."/>
            <person name="Larsen T.O."/>
            <person name="Kjaerboelling I."/>
            <person name="Rothschild-Mancinelli K."/>
            <person name="Lyhne E.K."/>
            <person name="Kogle M.E."/>
            <person name="Barry K."/>
            <person name="Clum A."/>
            <person name="Na H."/>
            <person name="Ledsgaard L."/>
            <person name="Lin J."/>
            <person name="Lipzen A."/>
            <person name="Kuo A."/>
            <person name="Riley R."/>
            <person name="Mondo S."/>
            <person name="Labutti K."/>
            <person name="Haridas S."/>
            <person name="Pangalinan J."/>
            <person name="Salamov A.A."/>
            <person name="Simmons B.A."/>
            <person name="Magnuson J.K."/>
            <person name="Chen J."/>
            <person name="Drula E."/>
            <person name="Henrissat B."/>
            <person name="Wiebenga A."/>
            <person name="Lubbers R.J."/>
            <person name="Gomes A.C."/>
            <person name="Macurrencykelacurrency M.R."/>
            <person name="Stajich J."/>
            <person name="Grigoriev I.V."/>
            <person name="Mortensen U.H."/>
            <person name="De Vries R.P."/>
            <person name="Baker S.E."/>
            <person name="Andersen M.R."/>
        </authorList>
    </citation>
    <scope>NUCLEOTIDE SEQUENCE [LARGE SCALE GENOMIC DNA]</scope>
    <source>
        <strain evidence="1 2">CBS 449.75</strain>
    </source>
</reference>
<name>A0ABR4M7X6_9EURO</name>
<proteinExistence type="predicted"/>
<organism evidence="1 2">
    <name type="scientific">Aspergillus lucknowensis</name>
    <dbReference type="NCBI Taxonomy" id="176173"/>
    <lineage>
        <taxon>Eukaryota</taxon>
        <taxon>Fungi</taxon>
        <taxon>Dikarya</taxon>
        <taxon>Ascomycota</taxon>
        <taxon>Pezizomycotina</taxon>
        <taxon>Eurotiomycetes</taxon>
        <taxon>Eurotiomycetidae</taxon>
        <taxon>Eurotiales</taxon>
        <taxon>Aspergillaceae</taxon>
        <taxon>Aspergillus</taxon>
        <taxon>Aspergillus subgen. Nidulantes</taxon>
    </lineage>
</organism>
<dbReference type="GeneID" id="98142812"/>
<accession>A0ABR4M7X6</accession>